<reference evidence="1" key="1">
    <citation type="submission" date="2023-03" db="EMBL/GenBank/DDBJ databases">
        <title>Mating type loci evolution in Malassezia.</title>
        <authorList>
            <person name="Coelho M.A."/>
        </authorList>
    </citation>
    <scope>NUCLEOTIDE SEQUENCE</scope>
    <source>
        <strain evidence="1">CBS 9431</strain>
    </source>
</reference>
<dbReference type="RefSeq" id="XP_060120077.1">
    <property type="nucleotide sequence ID" value="XM_060264094.1"/>
</dbReference>
<dbReference type="EMBL" id="CP119958">
    <property type="protein sequence ID" value="WFD37180.1"/>
    <property type="molecule type" value="Genomic_DNA"/>
</dbReference>
<dbReference type="AlphaFoldDB" id="A0AAF0EUN8"/>
<dbReference type="Proteomes" id="UP001217754">
    <property type="component" value="Chromosome 1"/>
</dbReference>
<dbReference type="PANTHER" id="PTHR11799:SF30">
    <property type="entry name" value="SERUM PARAOXONASE_ARYLESTERASE 2"/>
    <property type="match status" value="1"/>
</dbReference>
<accession>A0AAF0EUN8</accession>
<name>A0AAF0EUN8_9BASI</name>
<sequence length="524" mass="58015">MPVPTVSTAGARIAQFLLVAFLSIFALKLFEARDVFYMLHNSVRADLPAFWVRPQPSGMGTPQCRNLYGVPVPDERAYLKEESTGVRVQLTEACEDVHLSEELGIAIFTCDPGRPAWNAVLGPAREPHWRGGLWILDYKTAPFEQEPTLLNVEDLPDHHDFHPLGITIYEVSPKLARLFVVNHRGIANVLEVIDLQKDAGVWRARYVRTIAHPLGTHASNSVEALDRNEVVVTNMHTGMERQVAQPYLERTLQGLYGVWSKRLAPYFYGKKFKNQVQFVEDLFGGGWIAHIKFEDRVPMPHDEDLDAWEKGVEAHVIARGIPFANGLSLTPGHRHLVAASTTVTGVVIFPIERWTDDGTPDWADPKVLGRRTVVPTPFFADNVEVIAPKPGSRVRADDPLQGAKILVAGHPSLPDLHDMLAHLGEGAPNEHRAPSWAVEISYTGTQQEDQAPLPAHERITGVPHGWTVRTLFQTDGKRNLIDGKTMELPTSCGVAWDSSGEGHGTLIVTGLYSAAPMLCRGVYV</sequence>
<evidence type="ECO:0000313" key="1">
    <source>
        <dbReference type="EMBL" id="WFD37180.1"/>
    </source>
</evidence>
<evidence type="ECO:0000313" key="2">
    <source>
        <dbReference type="Proteomes" id="UP001217754"/>
    </source>
</evidence>
<protein>
    <submittedName>
        <fullName evidence="1">Uncharacterized protein</fullName>
    </submittedName>
</protein>
<proteinExistence type="predicted"/>
<keyword evidence="2" id="KW-1185">Reference proteome</keyword>
<dbReference type="InterPro" id="IPR011042">
    <property type="entry name" value="6-blade_b-propeller_TolB-like"/>
</dbReference>
<dbReference type="GeneID" id="85223771"/>
<dbReference type="InterPro" id="IPR051288">
    <property type="entry name" value="Serum_paraoxonase/arylesterase"/>
</dbReference>
<dbReference type="SUPFAM" id="SSF63829">
    <property type="entry name" value="Calcium-dependent phosphotriesterase"/>
    <property type="match status" value="1"/>
</dbReference>
<dbReference type="Gene3D" id="2.120.10.30">
    <property type="entry name" value="TolB, C-terminal domain"/>
    <property type="match status" value="1"/>
</dbReference>
<dbReference type="PANTHER" id="PTHR11799">
    <property type="entry name" value="PARAOXONASE"/>
    <property type="match status" value="1"/>
</dbReference>
<organism evidence="1 2">
    <name type="scientific">Malassezia japonica</name>
    <dbReference type="NCBI Taxonomy" id="223818"/>
    <lineage>
        <taxon>Eukaryota</taxon>
        <taxon>Fungi</taxon>
        <taxon>Dikarya</taxon>
        <taxon>Basidiomycota</taxon>
        <taxon>Ustilaginomycotina</taxon>
        <taxon>Malasseziomycetes</taxon>
        <taxon>Malasseziales</taxon>
        <taxon>Malasseziaceae</taxon>
        <taxon>Malassezia</taxon>
    </lineage>
</organism>
<gene>
    <name evidence="1" type="ORF">MJAP1_000122</name>
</gene>